<evidence type="ECO:0000256" key="1">
    <source>
        <dbReference type="ARBA" id="ARBA00000085"/>
    </source>
</evidence>
<dbReference type="GO" id="GO:0005737">
    <property type="term" value="C:cytoplasm"/>
    <property type="evidence" value="ECO:0007669"/>
    <property type="project" value="InterPro"/>
</dbReference>
<dbReference type="CDD" id="cd16916">
    <property type="entry name" value="HATPase_CheA-like"/>
    <property type="match status" value="1"/>
</dbReference>
<dbReference type="InterPro" id="IPR005467">
    <property type="entry name" value="His_kinase_dom"/>
</dbReference>
<keyword evidence="6" id="KW-0808">Transferase</keyword>
<dbReference type="Proteomes" id="UP000199758">
    <property type="component" value="Unassembled WGS sequence"/>
</dbReference>
<evidence type="ECO:0000259" key="13">
    <source>
        <dbReference type="PROSITE" id="PS50109"/>
    </source>
</evidence>
<evidence type="ECO:0000256" key="3">
    <source>
        <dbReference type="ARBA" id="ARBA00021495"/>
    </source>
</evidence>
<evidence type="ECO:0000256" key="5">
    <source>
        <dbReference type="ARBA" id="ARBA00022553"/>
    </source>
</evidence>
<evidence type="ECO:0000256" key="12">
    <source>
        <dbReference type="PROSITE-ProRule" id="PRU00110"/>
    </source>
</evidence>
<dbReference type="GO" id="GO:0006935">
    <property type="term" value="P:chemotaxis"/>
    <property type="evidence" value="ECO:0007669"/>
    <property type="project" value="UniProtKB-KW"/>
</dbReference>
<sequence length="721" mass="77740">MNLNIEEAFRTYLIESRELLQQMEDGLLTLEQNASDKELINSIFRAAHTIKGSAGMFALDEIVTFTHHVEHLLDLLRNNKCQISGRLVEVLLASKDQIDLLVNLAESATRQSPAQSAAERELIHQIEAFCGAGKAAAARPVPEAEASVSNGDAANQGLRRYLISARFNNDMLSFGNDPIPMLKYLADMGRLLGCEAVVHGVPPLHALQPGICYVGFEAVLESAATQEAIEGTFDFVRDESDIAVLCLDGDAAARLQKRLAALAEPAELINDIWQRLGVDVMVMGATTAESKAADDARVDVMATAHVASASAPAAAVATSTSSGATPNKRVEESVIRVESPKLDSLINLVGELVIAASGAGSDAVQSGNTALVERLELLTRLVERVRDAALSMRMVQIGTVFHRFQRVVRDVGKELGKDIELVIEGAETELDKTLVEKISDPLMHLVRNAIDHGIESPERRQAAGKPARGHLRLSSHHESGSVVIEVSDDGGGLNRDKIIEKAIARGLIDRASNMADKDVWNLIFEPGFSTADKVTNISGRGVGMDVVRRNIAALRGTIEVQSQQGIGMTVRIRLPLTLAIIDGFVIGVGAAKYVVPLDLVIECIDLGREEYQYSNDRDFIYLRGEALPFIRLREMFGIGASHRTRANLVVVAYGGHRAGLVVDSLLGESQTVIKPLGRVFEKLRGIGGSTILGSGEVALIIDVPSLITKASEINRSLHEAA</sequence>
<keyword evidence="5 12" id="KW-0597">Phosphoprotein</keyword>
<accession>A0A1M5SDC6</accession>
<keyword evidence="10" id="KW-0902">Two-component regulatory system</keyword>
<dbReference type="SMART" id="SM00073">
    <property type="entry name" value="HPT"/>
    <property type="match status" value="1"/>
</dbReference>
<proteinExistence type="predicted"/>
<dbReference type="InterPro" id="IPR037006">
    <property type="entry name" value="CheA-like_homodim_sf"/>
</dbReference>
<dbReference type="EC" id="2.7.13.3" evidence="2"/>
<dbReference type="EMBL" id="FQWZ01000013">
    <property type="protein sequence ID" value="SHH36479.1"/>
    <property type="molecule type" value="Genomic_DNA"/>
</dbReference>
<evidence type="ECO:0000259" key="15">
    <source>
        <dbReference type="PROSITE" id="PS50894"/>
    </source>
</evidence>
<evidence type="ECO:0000256" key="8">
    <source>
        <dbReference type="ARBA" id="ARBA00022777"/>
    </source>
</evidence>
<dbReference type="SUPFAM" id="SSF47384">
    <property type="entry name" value="Homodimeric domain of signal transducing histidine kinase"/>
    <property type="match status" value="1"/>
</dbReference>
<dbReference type="Gene3D" id="3.30.565.10">
    <property type="entry name" value="Histidine kinase-like ATPase, C-terminal domain"/>
    <property type="match status" value="1"/>
</dbReference>
<dbReference type="InterPro" id="IPR051315">
    <property type="entry name" value="Bact_Chemotaxis_CheA"/>
</dbReference>
<feature type="domain" description="CheW-like" evidence="14">
    <location>
        <begin position="580"/>
        <end position="712"/>
    </location>
</feature>
<dbReference type="InterPro" id="IPR008207">
    <property type="entry name" value="Sig_transdc_His_kin_Hpt_dom"/>
</dbReference>
<dbReference type="SMART" id="SM01231">
    <property type="entry name" value="H-kinase_dim"/>
    <property type="match status" value="1"/>
</dbReference>
<dbReference type="PROSITE" id="PS50109">
    <property type="entry name" value="HIS_KIN"/>
    <property type="match status" value="1"/>
</dbReference>
<keyword evidence="4" id="KW-0145">Chemotaxis</keyword>
<dbReference type="Gene3D" id="1.20.120.160">
    <property type="entry name" value="HPT domain"/>
    <property type="match status" value="1"/>
</dbReference>
<evidence type="ECO:0000256" key="2">
    <source>
        <dbReference type="ARBA" id="ARBA00012438"/>
    </source>
</evidence>
<dbReference type="AlphaFoldDB" id="A0A1M5SDC6"/>
<evidence type="ECO:0000256" key="9">
    <source>
        <dbReference type="ARBA" id="ARBA00022840"/>
    </source>
</evidence>
<dbReference type="PANTHER" id="PTHR43395:SF10">
    <property type="entry name" value="CHEMOTAXIS PROTEIN CHEA"/>
    <property type="match status" value="1"/>
</dbReference>
<dbReference type="SUPFAM" id="SSF47226">
    <property type="entry name" value="Histidine-containing phosphotransfer domain, HPT domain"/>
    <property type="match status" value="1"/>
</dbReference>
<keyword evidence="7" id="KW-0547">Nucleotide-binding</keyword>
<dbReference type="InterPro" id="IPR036061">
    <property type="entry name" value="CheW-like_dom_sf"/>
</dbReference>
<keyword evidence="17" id="KW-1185">Reference proteome</keyword>
<dbReference type="GO" id="GO:0000155">
    <property type="term" value="F:phosphorelay sensor kinase activity"/>
    <property type="evidence" value="ECO:0007669"/>
    <property type="project" value="InterPro"/>
</dbReference>
<dbReference type="InterPro" id="IPR003594">
    <property type="entry name" value="HATPase_dom"/>
</dbReference>
<comment type="catalytic activity">
    <reaction evidence="1">
        <text>ATP + protein L-histidine = ADP + protein N-phospho-L-histidine.</text>
        <dbReference type="EC" id="2.7.13.3"/>
    </reaction>
</comment>
<dbReference type="SUPFAM" id="SSF50341">
    <property type="entry name" value="CheW-like"/>
    <property type="match status" value="1"/>
</dbReference>
<dbReference type="CDD" id="cd00731">
    <property type="entry name" value="CheA_reg"/>
    <property type="match status" value="1"/>
</dbReference>
<feature type="domain" description="HPt" evidence="15">
    <location>
        <begin position="1"/>
        <end position="105"/>
    </location>
</feature>
<dbReference type="InterPro" id="IPR036890">
    <property type="entry name" value="HATPase_C_sf"/>
</dbReference>
<dbReference type="InterPro" id="IPR004358">
    <property type="entry name" value="Sig_transdc_His_kin-like_C"/>
</dbReference>
<dbReference type="InterPro" id="IPR002545">
    <property type="entry name" value="CheW-lke_dom"/>
</dbReference>
<dbReference type="InterPro" id="IPR036641">
    <property type="entry name" value="HPT_dom_sf"/>
</dbReference>
<protein>
    <recommendedName>
        <fullName evidence="3">Chemotaxis protein CheA</fullName>
        <ecNumber evidence="2">2.7.13.3</ecNumber>
    </recommendedName>
</protein>
<dbReference type="InterPro" id="IPR036097">
    <property type="entry name" value="HisK_dim/P_sf"/>
</dbReference>
<dbReference type="SMART" id="SM00387">
    <property type="entry name" value="HATPase_c"/>
    <property type="match status" value="1"/>
</dbReference>
<dbReference type="Pfam" id="PF01627">
    <property type="entry name" value="Hpt"/>
    <property type="match status" value="1"/>
</dbReference>
<evidence type="ECO:0000256" key="11">
    <source>
        <dbReference type="ARBA" id="ARBA00035100"/>
    </source>
</evidence>
<evidence type="ECO:0000256" key="4">
    <source>
        <dbReference type="ARBA" id="ARBA00022500"/>
    </source>
</evidence>
<dbReference type="CDD" id="cd00088">
    <property type="entry name" value="HPT"/>
    <property type="match status" value="1"/>
</dbReference>
<gene>
    <name evidence="16" type="ORF">SAMN04488068_0066</name>
</gene>
<evidence type="ECO:0000313" key="16">
    <source>
        <dbReference type="EMBL" id="SHH36479.1"/>
    </source>
</evidence>
<dbReference type="PANTHER" id="PTHR43395">
    <property type="entry name" value="SENSOR HISTIDINE KINASE CHEA"/>
    <property type="match status" value="1"/>
</dbReference>
<dbReference type="Gene3D" id="1.10.287.560">
    <property type="entry name" value="Histidine kinase CheA-like, homodimeric domain"/>
    <property type="match status" value="1"/>
</dbReference>
<dbReference type="Pfam" id="PF02518">
    <property type="entry name" value="HATPase_c"/>
    <property type="match status" value="1"/>
</dbReference>
<evidence type="ECO:0000256" key="7">
    <source>
        <dbReference type="ARBA" id="ARBA00022741"/>
    </source>
</evidence>
<evidence type="ECO:0000256" key="6">
    <source>
        <dbReference type="ARBA" id="ARBA00022679"/>
    </source>
</evidence>
<evidence type="ECO:0000256" key="10">
    <source>
        <dbReference type="ARBA" id="ARBA00023012"/>
    </source>
</evidence>
<dbReference type="FunFam" id="3.30.565.10:FF:000016">
    <property type="entry name" value="Chemotaxis protein CheA, putative"/>
    <property type="match status" value="1"/>
</dbReference>
<evidence type="ECO:0000313" key="17">
    <source>
        <dbReference type="Proteomes" id="UP000199758"/>
    </source>
</evidence>
<dbReference type="SUPFAM" id="SSF55874">
    <property type="entry name" value="ATPase domain of HSP90 chaperone/DNA topoisomerase II/histidine kinase"/>
    <property type="match status" value="1"/>
</dbReference>
<evidence type="ECO:0000259" key="14">
    <source>
        <dbReference type="PROSITE" id="PS50851"/>
    </source>
</evidence>
<dbReference type="InterPro" id="IPR004105">
    <property type="entry name" value="CheA-like_dim"/>
</dbReference>
<keyword evidence="9" id="KW-0067">ATP-binding</keyword>
<dbReference type="PROSITE" id="PS50851">
    <property type="entry name" value="CHEW"/>
    <property type="match status" value="1"/>
</dbReference>
<dbReference type="STRING" id="490188.SAMN04488068_0066"/>
<dbReference type="RefSeq" id="WP_072899692.1">
    <property type="nucleotide sequence ID" value="NZ_FQWZ01000013.1"/>
</dbReference>
<dbReference type="PROSITE" id="PS50894">
    <property type="entry name" value="HPT"/>
    <property type="match status" value="1"/>
</dbReference>
<dbReference type="PRINTS" id="PR00344">
    <property type="entry name" value="BCTRLSENSOR"/>
</dbReference>
<dbReference type="Pfam" id="PF01584">
    <property type="entry name" value="CheW"/>
    <property type="match status" value="1"/>
</dbReference>
<dbReference type="Gene3D" id="2.30.30.40">
    <property type="entry name" value="SH3 Domains"/>
    <property type="match status" value="1"/>
</dbReference>
<reference evidence="16 17" key="1">
    <citation type="submission" date="2016-11" db="EMBL/GenBank/DDBJ databases">
        <authorList>
            <person name="Jaros S."/>
            <person name="Januszkiewicz K."/>
            <person name="Wedrychowicz H."/>
        </authorList>
    </citation>
    <scope>NUCLEOTIDE SEQUENCE [LARGE SCALE GENOMIC DNA]</scope>
    <source>
        <strain evidence="16 17">CGMCC 1.7049</strain>
    </source>
</reference>
<dbReference type="SMART" id="SM00260">
    <property type="entry name" value="CheW"/>
    <property type="match status" value="1"/>
</dbReference>
<comment type="function">
    <text evidence="11">Involved in the transmission of sensory signals from the chemoreceptors to the flagellar motors. CheA is autophosphorylated; it can transfer its phosphate group to either CheB or CheY.</text>
</comment>
<organism evidence="16 17">
    <name type="scientific">Hydrocarboniphaga daqingensis</name>
    <dbReference type="NCBI Taxonomy" id="490188"/>
    <lineage>
        <taxon>Bacteria</taxon>
        <taxon>Pseudomonadati</taxon>
        <taxon>Pseudomonadota</taxon>
        <taxon>Gammaproteobacteria</taxon>
        <taxon>Nevskiales</taxon>
        <taxon>Nevskiaceae</taxon>
        <taxon>Hydrocarboniphaga</taxon>
    </lineage>
</organism>
<feature type="domain" description="Histidine kinase" evidence="13">
    <location>
        <begin position="371"/>
        <end position="578"/>
    </location>
</feature>
<keyword evidence="8 16" id="KW-0418">Kinase</keyword>
<name>A0A1M5SDC6_9GAMM</name>
<feature type="modified residue" description="Phosphohistidine" evidence="12">
    <location>
        <position position="48"/>
    </location>
</feature>
<dbReference type="GO" id="GO:0005524">
    <property type="term" value="F:ATP binding"/>
    <property type="evidence" value="ECO:0007669"/>
    <property type="project" value="UniProtKB-KW"/>
</dbReference>
<dbReference type="Pfam" id="PF02895">
    <property type="entry name" value="H-kinase_dim"/>
    <property type="match status" value="1"/>
</dbReference>